<keyword evidence="8" id="KW-1185">Reference proteome</keyword>
<dbReference type="NCBIfam" id="TIGR03964">
    <property type="entry name" value="mycofact_creat"/>
    <property type="match status" value="1"/>
</dbReference>
<comment type="cofactor">
    <cofactor evidence="1">
        <name>Zn(2+)</name>
        <dbReference type="ChEBI" id="CHEBI:29105"/>
    </cofactor>
</comment>
<feature type="compositionally biased region" description="Gly residues" evidence="6">
    <location>
        <begin position="12"/>
        <end position="22"/>
    </location>
</feature>
<dbReference type="InterPro" id="IPR003785">
    <property type="entry name" value="Creatininase/forma_Hydrolase"/>
</dbReference>
<evidence type="ECO:0000256" key="6">
    <source>
        <dbReference type="SAM" id="MobiDB-lite"/>
    </source>
</evidence>
<evidence type="ECO:0000256" key="4">
    <source>
        <dbReference type="ARBA" id="ARBA00022833"/>
    </source>
</evidence>
<dbReference type="InterPro" id="IPR024087">
    <property type="entry name" value="Creatininase-like_sf"/>
</dbReference>
<reference evidence="7" key="1">
    <citation type="submission" date="2021-03" db="EMBL/GenBank/DDBJ databases">
        <title>Agromyces archimandritus sp. nov., isolated from the cockroach Archimandrita tessellata.</title>
        <authorList>
            <person name="Guzman J."/>
            <person name="Ortuzar M."/>
            <person name="Poehlein A."/>
            <person name="Daniel R."/>
            <person name="Trujillo M."/>
            <person name="Vilcinskas A."/>
        </authorList>
    </citation>
    <scope>NUCLEOTIDE SEQUENCE</scope>
    <source>
        <strain evidence="7">G127AT</strain>
    </source>
</reference>
<dbReference type="SUPFAM" id="SSF102215">
    <property type="entry name" value="Creatininase"/>
    <property type="match status" value="1"/>
</dbReference>
<name>A0A975FNL7_9MICO</name>
<dbReference type="PANTHER" id="PTHR35005">
    <property type="entry name" value="3-DEHYDRO-SCYLLO-INOSOSE HYDROLASE"/>
    <property type="match status" value="1"/>
</dbReference>
<dbReference type="InterPro" id="IPR023871">
    <property type="entry name" value="MftE"/>
</dbReference>
<keyword evidence="2" id="KW-0479">Metal-binding</keyword>
<proteinExistence type="inferred from homology"/>
<protein>
    <submittedName>
        <fullName evidence="7">Mycofactocin biosynthesis peptidyl-dipeptidase MftE</fullName>
    </submittedName>
</protein>
<feature type="region of interest" description="Disordered" evidence="6">
    <location>
        <begin position="1"/>
        <end position="47"/>
    </location>
</feature>
<dbReference type="Pfam" id="PF02633">
    <property type="entry name" value="Creatininase"/>
    <property type="match status" value="1"/>
</dbReference>
<dbReference type="RefSeq" id="WP_210900992.1">
    <property type="nucleotide sequence ID" value="NZ_CP071696.1"/>
</dbReference>
<evidence type="ECO:0000313" key="8">
    <source>
        <dbReference type="Proteomes" id="UP000671914"/>
    </source>
</evidence>
<dbReference type="GO" id="GO:0009231">
    <property type="term" value="P:riboflavin biosynthetic process"/>
    <property type="evidence" value="ECO:0007669"/>
    <property type="project" value="TreeGrafter"/>
</dbReference>
<dbReference type="AlphaFoldDB" id="A0A975FNL7"/>
<accession>A0A975FNL7</accession>
<keyword evidence="3" id="KW-0378">Hydrolase</keyword>
<feature type="compositionally biased region" description="Low complexity" evidence="6">
    <location>
        <begin position="23"/>
        <end position="36"/>
    </location>
</feature>
<keyword evidence="4" id="KW-0862">Zinc</keyword>
<evidence type="ECO:0000256" key="1">
    <source>
        <dbReference type="ARBA" id="ARBA00001947"/>
    </source>
</evidence>
<evidence type="ECO:0000256" key="3">
    <source>
        <dbReference type="ARBA" id="ARBA00022801"/>
    </source>
</evidence>
<dbReference type="KEGG" id="aarc:G127AT_05865"/>
<dbReference type="Gene3D" id="3.40.50.10310">
    <property type="entry name" value="Creatininase"/>
    <property type="match status" value="1"/>
</dbReference>
<dbReference type="PANTHER" id="PTHR35005:SF1">
    <property type="entry name" value="2-AMINO-5-FORMYLAMINO-6-RIBOSYLAMINOPYRIMIDIN-4(3H)-ONE 5'-MONOPHOSPHATE DEFORMYLASE"/>
    <property type="match status" value="1"/>
</dbReference>
<dbReference type="GO" id="GO:0016811">
    <property type="term" value="F:hydrolase activity, acting on carbon-nitrogen (but not peptide) bonds, in linear amides"/>
    <property type="evidence" value="ECO:0007669"/>
    <property type="project" value="TreeGrafter"/>
</dbReference>
<evidence type="ECO:0000256" key="2">
    <source>
        <dbReference type="ARBA" id="ARBA00022723"/>
    </source>
</evidence>
<sequence length="278" mass="27872">MKHDAPTAGDPPSGGRGVGVPGAGDSDSAGAPAPGALPRQDASGEPARLADRRWVNAGGATLLVPVGSFEQHGPHLPFDTDTVIAEALAEALAARLRGADAVTAPPIAFGASGEHAGFDGTVSIGTAVLEAVLIEIGRSVDWAARLVFVNGHGGNLAALAAAVPRLRFEGRAAVWLPADPGPAGAGDLHAGRDETSLMLHLDPSRVDAARLEPGAPGTARELLPALQRGGVRAVSPNGVLGDPRGASAAEGAALFAAMTEAALGRLERDRPRENGCLG</sequence>
<organism evidence="7 8">
    <name type="scientific">Agromyces archimandritae</name>
    <dbReference type="NCBI Taxonomy" id="2781962"/>
    <lineage>
        <taxon>Bacteria</taxon>
        <taxon>Bacillati</taxon>
        <taxon>Actinomycetota</taxon>
        <taxon>Actinomycetes</taxon>
        <taxon>Micrococcales</taxon>
        <taxon>Microbacteriaceae</taxon>
        <taxon>Agromyces</taxon>
    </lineage>
</organism>
<comment type="similarity">
    <text evidence="5">Belongs to the creatininase superfamily.</text>
</comment>
<gene>
    <name evidence="7" type="primary">mftE</name>
    <name evidence="7" type="ORF">G127AT_05865</name>
</gene>
<evidence type="ECO:0000313" key="7">
    <source>
        <dbReference type="EMBL" id="QTX05730.1"/>
    </source>
</evidence>
<evidence type="ECO:0000256" key="5">
    <source>
        <dbReference type="ARBA" id="ARBA00024029"/>
    </source>
</evidence>
<dbReference type="GO" id="GO:0046872">
    <property type="term" value="F:metal ion binding"/>
    <property type="evidence" value="ECO:0007669"/>
    <property type="project" value="UniProtKB-KW"/>
</dbReference>
<dbReference type="Proteomes" id="UP000671914">
    <property type="component" value="Chromosome"/>
</dbReference>
<dbReference type="EMBL" id="CP071696">
    <property type="protein sequence ID" value="QTX05730.1"/>
    <property type="molecule type" value="Genomic_DNA"/>
</dbReference>